<keyword evidence="8" id="KW-0519">Myristate</keyword>
<keyword evidence="10 16" id="KW-0378">Hydrolase</keyword>
<dbReference type="InterPro" id="IPR001932">
    <property type="entry name" value="PPM-type_phosphatase-like_dom"/>
</dbReference>
<comment type="subcellular location">
    <subcellularLocation>
        <location evidence="3">Cytoplasm</location>
        <location evidence="3">Cytosol</location>
    </subcellularLocation>
    <subcellularLocation>
        <location evidence="4">Membrane</location>
        <topology evidence="4">Lipid-anchor</topology>
    </subcellularLocation>
</comment>
<dbReference type="FunFam" id="3.60.40.10:FF:000001">
    <property type="entry name" value="protein phosphatase 1B isoform X1"/>
    <property type="match status" value="1"/>
</dbReference>
<dbReference type="CDD" id="cd00143">
    <property type="entry name" value="PP2Cc"/>
    <property type="match status" value="1"/>
</dbReference>
<keyword evidence="11" id="KW-0460">Magnesium</keyword>
<feature type="domain" description="PPM-type phosphatase" evidence="17">
    <location>
        <begin position="23"/>
        <end position="293"/>
    </location>
</feature>
<evidence type="ECO:0000313" key="18">
    <source>
        <dbReference type="EMBL" id="CAL5138304.1"/>
    </source>
</evidence>
<protein>
    <recommendedName>
        <fullName evidence="17">PPM-type phosphatase domain-containing protein</fullName>
    </recommendedName>
</protein>
<dbReference type="InterPro" id="IPR015655">
    <property type="entry name" value="PP2C"/>
</dbReference>
<dbReference type="AlphaFoldDB" id="A0AAV2TPZ5"/>
<dbReference type="SMART" id="SM00331">
    <property type="entry name" value="PP2C_SIG"/>
    <property type="match status" value="1"/>
</dbReference>
<keyword evidence="7" id="KW-0597">Phosphoprotein</keyword>
<dbReference type="PROSITE" id="PS51746">
    <property type="entry name" value="PPM_2"/>
    <property type="match status" value="1"/>
</dbReference>
<evidence type="ECO:0000256" key="9">
    <source>
        <dbReference type="ARBA" id="ARBA00022723"/>
    </source>
</evidence>
<evidence type="ECO:0000256" key="6">
    <source>
        <dbReference type="ARBA" id="ARBA00022490"/>
    </source>
</evidence>
<dbReference type="GO" id="GO:0004722">
    <property type="term" value="F:protein serine/threonine phosphatase activity"/>
    <property type="evidence" value="ECO:0007669"/>
    <property type="project" value="InterPro"/>
</dbReference>
<evidence type="ECO:0000313" key="19">
    <source>
        <dbReference type="Proteomes" id="UP001497525"/>
    </source>
</evidence>
<dbReference type="GO" id="GO:0030145">
    <property type="term" value="F:manganese ion binding"/>
    <property type="evidence" value="ECO:0007669"/>
    <property type="project" value="InterPro"/>
</dbReference>
<keyword evidence="14" id="KW-0464">Manganese</keyword>
<dbReference type="PROSITE" id="PS01032">
    <property type="entry name" value="PPM_1"/>
    <property type="match status" value="1"/>
</dbReference>
<comment type="similarity">
    <text evidence="5 16">Belongs to the PP2C family.</text>
</comment>
<evidence type="ECO:0000256" key="14">
    <source>
        <dbReference type="ARBA" id="ARBA00023211"/>
    </source>
</evidence>
<dbReference type="InterPro" id="IPR036457">
    <property type="entry name" value="PPM-type-like_dom_sf"/>
</dbReference>
<dbReference type="InterPro" id="IPR012911">
    <property type="entry name" value="PP2C_C"/>
</dbReference>
<proteinExistence type="inferred from homology"/>
<dbReference type="Pfam" id="PF00481">
    <property type="entry name" value="PP2C"/>
    <property type="match status" value="1"/>
</dbReference>
<evidence type="ECO:0000256" key="2">
    <source>
        <dbReference type="ARBA" id="ARBA00001946"/>
    </source>
</evidence>
<sequence length="377" mass="41455">MGALLDTPKTDKYNEVGSGNGLRYGIASMQGWRVTMEDAHCAITQLPGNLKDWSFFAVFDGHAGALVSELCATELLKCIVDTEEFKKINPDLAPSLSEIERGIRDGFLSLDDRLRRLPQLASGEDKSGSTAVCVLITPKHIFFANCGDSRAMLIRQGEVAFTTVDHKPINPDEKKRIQNAGGSVIVQRVNGSLAVSRSLGDYAYKSAKGLGPTEQLISPEPEITILDRDKSLDEMIVLACDGVWDVLSNETLCTLLLQRMKCTEDLSAICNETIDMCLYKGSSDNMSIVVVAFDPAPRVDPKCKKEDEQLDANLMRQAKEFIGAKEDITLEAVLAHLVQIYPDLQPSPDLVFCKCGKIQKLLEDRRASKEQNGKQGK</sequence>
<organism evidence="18 19">
    <name type="scientific">Calicophoron daubneyi</name>
    <name type="common">Rumen fluke</name>
    <name type="synonym">Paramphistomum daubneyi</name>
    <dbReference type="NCBI Taxonomy" id="300641"/>
    <lineage>
        <taxon>Eukaryota</taxon>
        <taxon>Metazoa</taxon>
        <taxon>Spiralia</taxon>
        <taxon>Lophotrochozoa</taxon>
        <taxon>Platyhelminthes</taxon>
        <taxon>Trematoda</taxon>
        <taxon>Digenea</taxon>
        <taxon>Plagiorchiida</taxon>
        <taxon>Pronocephalata</taxon>
        <taxon>Paramphistomoidea</taxon>
        <taxon>Paramphistomidae</taxon>
        <taxon>Calicophoron</taxon>
    </lineage>
</organism>
<gene>
    <name evidence="18" type="ORF">CDAUBV1_LOCUS12902</name>
</gene>
<evidence type="ECO:0000256" key="11">
    <source>
        <dbReference type="ARBA" id="ARBA00022842"/>
    </source>
</evidence>
<evidence type="ECO:0000259" key="17">
    <source>
        <dbReference type="PROSITE" id="PS51746"/>
    </source>
</evidence>
<evidence type="ECO:0000256" key="7">
    <source>
        <dbReference type="ARBA" id="ARBA00022553"/>
    </source>
</evidence>
<dbReference type="GO" id="GO:0016020">
    <property type="term" value="C:membrane"/>
    <property type="evidence" value="ECO:0007669"/>
    <property type="project" value="UniProtKB-SubCell"/>
</dbReference>
<dbReference type="Proteomes" id="UP001497525">
    <property type="component" value="Unassembled WGS sequence"/>
</dbReference>
<keyword evidence="15" id="KW-0449">Lipoprotein</keyword>
<evidence type="ECO:0000256" key="16">
    <source>
        <dbReference type="RuleBase" id="RU003465"/>
    </source>
</evidence>
<keyword evidence="12 16" id="KW-0904">Protein phosphatase</keyword>
<comment type="caution">
    <text evidence="18">The sequence shown here is derived from an EMBL/GenBank/DDBJ whole genome shotgun (WGS) entry which is preliminary data.</text>
</comment>
<dbReference type="EMBL" id="CAXLJL010000489">
    <property type="protein sequence ID" value="CAL5138304.1"/>
    <property type="molecule type" value="Genomic_DNA"/>
</dbReference>
<evidence type="ECO:0000256" key="5">
    <source>
        <dbReference type="ARBA" id="ARBA00006702"/>
    </source>
</evidence>
<dbReference type="Pfam" id="PF07830">
    <property type="entry name" value="PP2C_C"/>
    <property type="match status" value="1"/>
</dbReference>
<reference evidence="18" key="1">
    <citation type="submission" date="2024-06" db="EMBL/GenBank/DDBJ databases">
        <authorList>
            <person name="Liu X."/>
            <person name="Lenzi L."/>
            <person name="Haldenby T S."/>
            <person name="Uol C."/>
        </authorList>
    </citation>
    <scope>NUCLEOTIDE SEQUENCE</scope>
</reference>
<dbReference type="Gene3D" id="3.60.40.10">
    <property type="entry name" value="PPM-type phosphatase domain"/>
    <property type="match status" value="1"/>
</dbReference>
<evidence type="ECO:0000256" key="4">
    <source>
        <dbReference type="ARBA" id="ARBA00004635"/>
    </source>
</evidence>
<dbReference type="SMART" id="SM00332">
    <property type="entry name" value="PP2Cc"/>
    <property type="match status" value="1"/>
</dbReference>
<dbReference type="SUPFAM" id="SSF81606">
    <property type="entry name" value="PP2C-like"/>
    <property type="match status" value="1"/>
</dbReference>
<evidence type="ECO:0000256" key="1">
    <source>
        <dbReference type="ARBA" id="ARBA00001936"/>
    </source>
</evidence>
<evidence type="ECO:0000256" key="15">
    <source>
        <dbReference type="ARBA" id="ARBA00023288"/>
    </source>
</evidence>
<dbReference type="GO" id="GO:0005829">
    <property type="term" value="C:cytosol"/>
    <property type="evidence" value="ECO:0007669"/>
    <property type="project" value="UniProtKB-SubCell"/>
</dbReference>
<comment type="cofactor">
    <cofactor evidence="2">
        <name>Mg(2+)</name>
        <dbReference type="ChEBI" id="CHEBI:18420"/>
    </cofactor>
</comment>
<keyword evidence="6" id="KW-0963">Cytoplasm</keyword>
<evidence type="ECO:0000256" key="13">
    <source>
        <dbReference type="ARBA" id="ARBA00023136"/>
    </source>
</evidence>
<evidence type="ECO:0000256" key="10">
    <source>
        <dbReference type="ARBA" id="ARBA00022801"/>
    </source>
</evidence>
<dbReference type="InterPro" id="IPR000222">
    <property type="entry name" value="PP2C_BS"/>
</dbReference>
<dbReference type="GO" id="GO:0000287">
    <property type="term" value="F:magnesium ion binding"/>
    <property type="evidence" value="ECO:0007669"/>
    <property type="project" value="InterPro"/>
</dbReference>
<name>A0AAV2TPZ5_CALDB</name>
<keyword evidence="9" id="KW-0479">Metal-binding</keyword>
<keyword evidence="13" id="KW-0472">Membrane</keyword>
<evidence type="ECO:0000256" key="12">
    <source>
        <dbReference type="ARBA" id="ARBA00022912"/>
    </source>
</evidence>
<evidence type="ECO:0000256" key="3">
    <source>
        <dbReference type="ARBA" id="ARBA00004514"/>
    </source>
</evidence>
<evidence type="ECO:0000256" key="8">
    <source>
        <dbReference type="ARBA" id="ARBA00022707"/>
    </source>
</evidence>
<comment type="cofactor">
    <cofactor evidence="1">
        <name>Mn(2+)</name>
        <dbReference type="ChEBI" id="CHEBI:29035"/>
    </cofactor>
</comment>
<dbReference type="PANTHER" id="PTHR47992">
    <property type="entry name" value="PROTEIN PHOSPHATASE"/>
    <property type="match status" value="1"/>
</dbReference>
<accession>A0AAV2TPZ5</accession>